<evidence type="ECO:0000313" key="3">
    <source>
        <dbReference type="EMBL" id="OYD14236.1"/>
    </source>
</evidence>
<comment type="caution">
    <text evidence="3">The sequence shown here is derived from an EMBL/GenBank/DDBJ whole genome shotgun (WGS) entry which is preliminary data.</text>
</comment>
<keyword evidence="2" id="KW-0479">Metal-binding</keyword>
<feature type="binding site" evidence="2">
    <location>
        <position position="8"/>
    </location>
    <ligand>
        <name>Fe cation</name>
        <dbReference type="ChEBI" id="CHEBI:24875"/>
        <label>1</label>
    </ligand>
</feature>
<reference evidence="3 4" key="1">
    <citation type="submission" date="2017-07" db="EMBL/GenBank/DDBJ databases">
        <title>Recovery of genomes from metagenomes via a dereplication, aggregation, and scoring strategy.</title>
        <authorList>
            <person name="Sieber C.M."/>
            <person name="Probst A.J."/>
            <person name="Sharrar A."/>
            <person name="Thomas B.C."/>
            <person name="Hess M."/>
            <person name="Tringe S.G."/>
            <person name="Banfield J.F."/>
        </authorList>
    </citation>
    <scope>NUCLEOTIDE SEQUENCE [LARGE SCALE GENOMIC DNA]</scope>
    <source>
        <strain evidence="3">JGI_Cruoil_03_44_89</strain>
    </source>
</reference>
<sequence length="257" mass="28087">MKILFIGDIYGRPGRMVCSTAIPFLKDKYHVDFVIANGENAAGGFGLTPMVVGELKSLGIDCITTGNHIWDKKEIIPYLKEGNRDVLRPLNYPEGVPAVGSHMYGKIGVINLLGRTFVNSIIDCPFRNGLKEAVDMRKKTKTIVVDFHAETTAEKQAFAFWIDGKVSAVVGTHTHVQTSDERILPGGTAFITDAGMTGAFDSVIGARPKEAIERFLYGIPKRLQSAKGGKRFNGVLIDIDEETGTATSIERLNFPVE</sequence>
<organism evidence="3 4">
    <name type="scientific">candidate division WOR-3 bacterium JGI_Cruoil_03_44_89</name>
    <dbReference type="NCBI Taxonomy" id="1973748"/>
    <lineage>
        <taxon>Bacteria</taxon>
        <taxon>Bacteria division WOR-3</taxon>
    </lineage>
</organism>
<dbReference type="EMBL" id="NOZQ01000197">
    <property type="protein sequence ID" value="OYD14236.1"/>
    <property type="molecule type" value="Genomic_DNA"/>
</dbReference>
<dbReference type="InterPro" id="IPR029052">
    <property type="entry name" value="Metallo-depent_PP-like"/>
</dbReference>
<dbReference type="NCBIfam" id="TIGR00282">
    <property type="entry name" value="TIGR00282 family metallophosphoesterase"/>
    <property type="match status" value="1"/>
</dbReference>
<feature type="binding site" evidence="2">
    <location>
        <position position="67"/>
    </location>
    <ligand>
        <name>Fe cation</name>
        <dbReference type="ChEBI" id="CHEBI:24875"/>
        <label>2</label>
    </ligand>
</feature>
<dbReference type="Gene3D" id="3.60.21.10">
    <property type="match status" value="1"/>
</dbReference>
<dbReference type="SUPFAM" id="SSF56300">
    <property type="entry name" value="Metallo-dependent phosphatases"/>
    <property type="match status" value="1"/>
</dbReference>
<feature type="binding site" evidence="2">
    <location>
        <position position="39"/>
    </location>
    <ligand>
        <name>Fe cation</name>
        <dbReference type="ChEBI" id="CHEBI:24875"/>
        <label>1</label>
    </ligand>
</feature>
<dbReference type="AlphaFoldDB" id="A0A235BPX9"/>
<feature type="binding site" evidence="2">
    <location>
        <position position="40"/>
    </location>
    <ligand>
        <name>Fe cation</name>
        <dbReference type="ChEBI" id="CHEBI:24875"/>
        <label>1</label>
    </ligand>
</feature>
<name>A0A235BPX9_UNCW3</name>
<feature type="binding site" evidence="2">
    <location>
        <position position="173"/>
    </location>
    <ligand>
        <name>Fe cation</name>
        <dbReference type="ChEBI" id="CHEBI:24875"/>
        <label>2</label>
    </ligand>
</feature>
<gene>
    <name evidence="3" type="ORF">CH333_08570</name>
</gene>
<feature type="binding site" evidence="2">
    <location>
        <position position="148"/>
    </location>
    <ligand>
        <name>Fe cation</name>
        <dbReference type="ChEBI" id="CHEBI:24875"/>
        <label>2</label>
    </ligand>
</feature>
<evidence type="ECO:0000256" key="2">
    <source>
        <dbReference type="PIRSR" id="PIRSR004789-51"/>
    </source>
</evidence>
<feature type="binding site" evidence="2">
    <location>
        <position position="39"/>
    </location>
    <ligand>
        <name>Fe cation</name>
        <dbReference type="ChEBI" id="CHEBI:24875"/>
        <label>2</label>
    </ligand>
</feature>
<dbReference type="Proteomes" id="UP000215215">
    <property type="component" value="Unassembled WGS sequence"/>
</dbReference>
<dbReference type="PANTHER" id="PTHR36303:SF1">
    <property type="entry name" value="2',3'-CYCLIC-NUCLEOTIDE 2'-PHOSPHODIESTERASE"/>
    <property type="match status" value="1"/>
</dbReference>
<proteinExistence type="predicted"/>
<dbReference type="Pfam" id="PF13277">
    <property type="entry name" value="YmdB"/>
    <property type="match status" value="1"/>
</dbReference>
<evidence type="ECO:0000313" key="4">
    <source>
        <dbReference type="Proteomes" id="UP000215215"/>
    </source>
</evidence>
<protein>
    <submittedName>
        <fullName evidence="3">Metallophosphoesterase</fullName>
    </submittedName>
</protein>
<dbReference type="GO" id="GO:0046872">
    <property type="term" value="F:metal ion binding"/>
    <property type="evidence" value="ECO:0007669"/>
    <property type="project" value="UniProtKB-KW"/>
</dbReference>
<dbReference type="GO" id="GO:0004113">
    <property type="term" value="F:2',3'-cyclic-nucleotide 3'-phosphodiesterase activity"/>
    <property type="evidence" value="ECO:0007669"/>
    <property type="project" value="TreeGrafter"/>
</dbReference>
<feature type="active site" description="Proton donor" evidence="1">
    <location>
        <position position="68"/>
    </location>
</feature>
<dbReference type="CDD" id="cd07382">
    <property type="entry name" value="MPP_DR1281"/>
    <property type="match status" value="1"/>
</dbReference>
<dbReference type="PIRSF" id="PIRSF004789">
    <property type="entry name" value="DR1281"/>
    <property type="match status" value="1"/>
</dbReference>
<accession>A0A235BPX9</accession>
<feature type="binding site" evidence="2">
    <location>
        <position position="175"/>
    </location>
    <ligand>
        <name>Fe cation</name>
        <dbReference type="ChEBI" id="CHEBI:24875"/>
        <label>1</label>
    </ligand>
</feature>
<dbReference type="InterPro" id="IPR005235">
    <property type="entry name" value="YmdB-like"/>
</dbReference>
<evidence type="ECO:0000256" key="1">
    <source>
        <dbReference type="PIRSR" id="PIRSR004789-50"/>
    </source>
</evidence>
<dbReference type="PANTHER" id="PTHR36303">
    <property type="entry name" value="2',3'-CYCLIC-NUCLEOTIDE 2'-PHOSPHODIESTERASE"/>
    <property type="match status" value="1"/>
</dbReference>